<dbReference type="Gene3D" id="3.30.40.10">
    <property type="entry name" value="Zinc/RING finger domain, C3HC4 (zinc finger)"/>
    <property type="match status" value="1"/>
</dbReference>
<evidence type="ECO:0000256" key="2">
    <source>
        <dbReference type="ARBA" id="ARBA00022664"/>
    </source>
</evidence>
<keyword evidence="4 7" id="KW-0863">Zinc-finger</keyword>
<dbReference type="PROSITE" id="PS51282">
    <property type="entry name" value="DWNN"/>
    <property type="match status" value="1"/>
</dbReference>
<dbReference type="PANTHER" id="PTHR15439">
    <property type="entry name" value="RETINOBLASTOMA-BINDING PROTEIN 6"/>
    <property type="match status" value="1"/>
</dbReference>
<proteinExistence type="predicted"/>
<dbReference type="EMBL" id="QPFP01000005">
    <property type="protein sequence ID" value="TEB36681.1"/>
    <property type="molecule type" value="Genomic_DNA"/>
</dbReference>
<keyword evidence="12" id="KW-1185">Reference proteome</keyword>
<dbReference type="GO" id="GO:0006397">
    <property type="term" value="P:mRNA processing"/>
    <property type="evidence" value="ECO:0007669"/>
    <property type="project" value="UniProtKB-KW"/>
</dbReference>
<evidence type="ECO:0000256" key="7">
    <source>
        <dbReference type="PROSITE-ProRule" id="PRU00047"/>
    </source>
</evidence>
<dbReference type="InterPro" id="IPR013083">
    <property type="entry name" value="Znf_RING/FYVE/PHD"/>
</dbReference>
<sequence length="560" mass="61860">MASSVFYKWASRKDDSRVTFDGTGITVFDLKREIILANNLVKGNDFDVHIYDPATKQEYKEDAHVIPRSSSIIAKRLPVFRPAKSKIPLYLGNAPGNIPTSDTVVRGTSTWHKGAMSKRFDGKDDQSPMKMNPLTATPVKSAVVKEDEAAAMAAIFSAQTANWEETQEKMSHATFIARSGAPFNKPKQHAASDRPLPPSYVCYRCGQKGHWIQDCPTNNDRDFDNRPRIKRTTGIPRSMLKAIENPGTEIGQGVMITPDGGYVVAQPDLTAWQKKVSRPKTLTLADIREKAPSDPSLVCPIDHKLFQDAVKTPCCGTTYCEECIQTHLLERDFSCPNCSKKIPSLDKVAPDNNTRTRVSQYVNKAIEDSRKESGDVSGSGQNGDGDEEQDIYSDNQPGSGDITVEIQTAIDTIPQLQADISQLKKMLQNPNLPADVRHQTEMQHEEYQVRLGELQLMVMTMTALQQQQQQQLQQVAQQAAAAQQQAVMAAGGGGAGYGGGYGGQNQSWTSQYISQQPGPDSAYQRLPVGNRRRGVKRERPSEFVEVAGDGDPAKMPRYWE</sequence>
<dbReference type="GO" id="GO:0006511">
    <property type="term" value="P:ubiquitin-dependent protein catabolic process"/>
    <property type="evidence" value="ECO:0007669"/>
    <property type="project" value="TreeGrafter"/>
</dbReference>
<dbReference type="InterPro" id="IPR014891">
    <property type="entry name" value="DWNN_domain"/>
</dbReference>
<dbReference type="SUPFAM" id="SSF57850">
    <property type="entry name" value="RING/U-box"/>
    <property type="match status" value="1"/>
</dbReference>
<dbReference type="Pfam" id="PF04564">
    <property type="entry name" value="U-box"/>
    <property type="match status" value="1"/>
</dbReference>
<dbReference type="CDD" id="cd16620">
    <property type="entry name" value="vRING-HC-C4C4_RBBP6"/>
    <property type="match status" value="1"/>
</dbReference>
<dbReference type="InterPro" id="IPR036875">
    <property type="entry name" value="Znf_CCHC_sf"/>
</dbReference>
<dbReference type="Pfam" id="PF13696">
    <property type="entry name" value="zf-CCHC_2"/>
    <property type="match status" value="1"/>
</dbReference>
<name>A0A4Y7TRR7_COPMI</name>
<dbReference type="PROSITE" id="PS50158">
    <property type="entry name" value="ZF_CCHC"/>
    <property type="match status" value="1"/>
</dbReference>
<comment type="caution">
    <text evidence="11">The sequence shown here is derived from an EMBL/GenBank/DDBJ whole genome shotgun (WGS) entry which is preliminary data.</text>
</comment>
<keyword evidence="5" id="KW-0862">Zinc</keyword>
<feature type="region of interest" description="Disordered" evidence="8">
    <location>
        <begin position="508"/>
        <end position="560"/>
    </location>
</feature>
<dbReference type="OrthoDB" id="106784at2759"/>
<dbReference type="InterPro" id="IPR001878">
    <property type="entry name" value="Znf_CCHC"/>
</dbReference>
<dbReference type="GO" id="GO:0008270">
    <property type="term" value="F:zinc ion binding"/>
    <property type="evidence" value="ECO:0007669"/>
    <property type="project" value="UniProtKB-KW"/>
</dbReference>
<dbReference type="InterPro" id="IPR003613">
    <property type="entry name" value="Ubox_domain"/>
</dbReference>
<evidence type="ECO:0000259" key="10">
    <source>
        <dbReference type="PROSITE" id="PS51282"/>
    </source>
</evidence>
<reference evidence="11 12" key="1">
    <citation type="journal article" date="2019" name="Nat. Ecol. Evol.">
        <title>Megaphylogeny resolves global patterns of mushroom evolution.</title>
        <authorList>
            <person name="Varga T."/>
            <person name="Krizsan K."/>
            <person name="Foldi C."/>
            <person name="Dima B."/>
            <person name="Sanchez-Garcia M."/>
            <person name="Sanchez-Ramirez S."/>
            <person name="Szollosi G.J."/>
            <person name="Szarkandi J.G."/>
            <person name="Papp V."/>
            <person name="Albert L."/>
            <person name="Andreopoulos W."/>
            <person name="Angelini C."/>
            <person name="Antonin V."/>
            <person name="Barry K.W."/>
            <person name="Bougher N.L."/>
            <person name="Buchanan P."/>
            <person name="Buyck B."/>
            <person name="Bense V."/>
            <person name="Catcheside P."/>
            <person name="Chovatia M."/>
            <person name="Cooper J."/>
            <person name="Damon W."/>
            <person name="Desjardin D."/>
            <person name="Finy P."/>
            <person name="Geml J."/>
            <person name="Haridas S."/>
            <person name="Hughes K."/>
            <person name="Justo A."/>
            <person name="Karasinski D."/>
            <person name="Kautmanova I."/>
            <person name="Kiss B."/>
            <person name="Kocsube S."/>
            <person name="Kotiranta H."/>
            <person name="LaButti K.M."/>
            <person name="Lechner B.E."/>
            <person name="Liimatainen K."/>
            <person name="Lipzen A."/>
            <person name="Lukacs Z."/>
            <person name="Mihaltcheva S."/>
            <person name="Morgado L.N."/>
            <person name="Niskanen T."/>
            <person name="Noordeloos M.E."/>
            <person name="Ohm R.A."/>
            <person name="Ortiz-Santana B."/>
            <person name="Ovrebo C."/>
            <person name="Racz N."/>
            <person name="Riley R."/>
            <person name="Savchenko A."/>
            <person name="Shiryaev A."/>
            <person name="Soop K."/>
            <person name="Spirin V."/>
            <person name="Szebenyi C."/>
            <person name="Tomsovsky M."/>
            <person name="Tulloss R.E."/>
            <person name="Uehling J."/>
            <person name="Grigoriev I.V."/>
            <person name="Vagvolgyi C."/>
            <person name="Papp T."/>
            <person name="Martin F.M."/>
            <person name="Miettinen O."/>
            <person name="Hibbett D.S."/>
            <person name="Nagy L.G."/>
        </authorList>
    </citation>
    <scope>NUCLEOTIDE SEQUENCE [LARGE SCALE GENOMIC DNA]</scope>
    <source>
        <strain evidence="11 12">FP101781</strain>
    </source>
</reference>
<feature type="domain" description="CCHC-type" evidence="9">
    <location>
        <begin position="202"/>
        <end position="216"/>
    </location>
</feature>
<keyword evidence="3" id="KW-0479">Metal-binding</keyword>
<dbReference type="STRING" id="71717.A0A4Y7TRR7"/>
<protein>
    <submittedName>
        <fullName evidence="11">DWNN-domain-containing protein</fullName>
    </submittedName>
</protein>
<feature type="compositionally biased region" description="Polar residues" evidence="8">
    <location>
        <begin position="508"/>
        <end position="518"/>
    </location>
</feature>
<evidence type="ECO:0000313" key="12">
    <source>
        <dbReference type="Proteomes" id="UP000298030"/>
    </source>
</evidence>
<dbReference type="SUPFAM" id="SSF57756">
    <property type="entry name" value="Retrovirus zinc finger-like domains"/>
    <property type="match status" value="1"/>
</dbReference>
<dbReference type="Pfam" id="PF08783">
    <property type="entry name" value="DWNN"/>
    <property type="match status" value="1"/>
</dbReference>
<dbReference type="SMART" id="SM00343">
    <property type="entry name" value="ZnF_C2HC"/>
    <property type="match status" value="1"/>
</dbReference>
<dbReference type="SMART" id="SM01180">
    <property type="entry name" value="DWNN"/>
    <property type="match status" value="1"/>
</dbReference>
<evidence type="ECO:0000313" key="11">
    <source>
        <dbReference type="EMBL" id="TEB36681.1"/>
    </source>
</evidence>
<dbReference type="Proteomes" id="UP000298030">
    <property type="component" value="Unassembled WGS sequence"/>
</dbReference>
<evidence type="ECO:0000256" key="4">
    <source>
        <dbReference type="ARBA" id="ARBA00022771"/>
    </source>
</evidence>
<dbReference type="GO" id="GO:0061630">
    <property type="term" value="F:ubiquitin protein ligase activity"/>
    <property type="evidence" value="ECO:0007669"/>
    <property type="project" value="InterPro"/>
</dbReference>
<dbReference type="InterPro" id="IPR025829">
    <property type="entry name" value="Zn_knuckle_CX2CX3GHX4C"/>
</dbReference>
<keyword evidence="6" id="KW-0539">Nucleus</keyword>
<feature type="region of interest" description="Disordered" evidence="8">
    <location>
        <begin position="366"/>
        <end position="401"/>
    </location>
</feature>
<evidence type="ECO:0000256" key="5">
    <source>
        <dbReference type="ARBA" id="ARBA00022833"/>
    </source>
</evidence>
<dbReference type="GO" id="GO:0003676">
    <property type="term" value="F:nucleic acid binding"/>
    <property type="evidence" value="ECO:0007669"/>
    <property type="project" value="InterPro"/>
</dbReference>
<dbReference type="Gene3D" id="3.10.20.90">
    <property type="entry name" value="Phosphatidylinositol 3-kinase Catalytic Subunit, Chain A, domain 1"/>
    <property type="match status" value="1"/>
</dbReference>
<dbReference type="InterPro" id="IPR033489">
    <property type="entry name" value="RBBP6"/>
</dbReference>
<feature type="domain" description="DWNN" evidence="10">
    <location>
        <begin position="5"/>
        <end position="78"/>
    </location>
</feature>
<keyword evidence="2" id="KW-0507">mRNA processing</keyword>
<evidence type="ECO:0000259" key="9">
    <source>
        <dbReference type="PROSITE" id="PS50158"/>
    </source>
</evidence>
<evidence type="ECO:0000256" key="3">
    <source>
        <dbReference type="ARBA" id="ARBA00022723"/>
    </source>
</evidence>
<feature type="compositionally biased region" description="Basic and acidic residues" evidence="8">
    <location>
        <begin position="551"/>
        <end position="560"/>
    </location>
</feature>
<evidence type="ECO:0000256" key="8">
    <source>
        <dbReference type="SAM" id="MobiDB-lite"/>
    </source>
</evidence>
<evidence type="ECO:0000256" key="1">
    <source>
        <dbReference type="ARBA" id="ARBA00004123"/>
    </source>
</evidence>
<dbReference type="GO" id="GO:0016567">
    <property type="term" value="P:protein ubiquitination"/>
    <property type="evidence" value="ECO:0007669"/>
    <property type="project" value="InterPro"/>
</dbReference>
<dbReference type="GO" id="GO:0005634">
    <property type="term" value="C:nucleus"/>
    <property type="evidence" value="ECO:0007669"/>
    <property type="project" value="UniProtKB-SubCell"/>
</dbReference>
<evidence type="ECO:0000256" key="6">
    <source>
        <dbReference type="ARBA" id="ARBA00023242"/>
    </source>
</evidence>
<comment type="subcellular location">
    <subcellularLocation>
        <location evidence="1">Nucleus</location>
    </subcellularLocation>
</comment>
<gene>
    <name evidence="11" type="ORF">FA13DRAFT_1705962</name>
</gene>
<dbReference type="Gene3D" id="4.10.60.10">
    <property type="entry name" value="Zinc finger, CCHC-type"/>
    <property type="match status" value="1"/>
</dbReference>
<organism evidence="11 12">
    <name type="scientific">Coprinellus micaceus</name>
    <name type="common">Glistening ink-cap mushroom</name>
    <name type="synonym">Coprinus micaceus</name>
    <dbReference type="NCBI Taxonomy" id="71717"/>
    <lineage>
        <taxon>Eukaryota</taxon>
        <taxon>Fungi</taxon>
        <taxon>Dikarya</taxon>
        <taxon>Basidiomycota</taxon>
        <taxon>Agaricomycotina</taxon>
        <taxon>Agaricomycetes</taxon>
        <taxon>Agaricomycetidae</taxon>
        <taxon>Agaricales</taxon>
        <taxon>Agaricineae</taxon>
        <taxon>Psathyrellaceae</taxon>
        <taxon>Coprinellus</taxon>
    </lineage>
</organism>
<accession>A0A4Y7TRR7</accession>
<dbReference type="AlphaFoldDB" id="A0A4Y7TRR7"/>
<dbReference type="FunFam" id="4.10.60.10:FF:000005">
    <property type="entry name" value="E3 ubiquitin-protein ligase RBBP6"/>
    <property type="match status" value="1"/>
</dbReference>
<dbReference type="PANTHER" id="PTHR15439:SF0">
    <property type="entry name" value="CELL DIVISION CYCLE AND APOPTOSIS REGULATOR PROTEIN 1-RELATED"/>
    <property type="match status" value="1"/>
</dbReference>